<organism evidence="2 3">
    <name type="scientific">Mycolicibacterium gadium</name>
    <name type="common">Mycobacterium gadium</name>
    <dbReference type="NCBI Taxonomy" id="1794"/>
    <lineage>
        <taxon>Bacteria</taxon>
        <taxon>Bacillati</taxon>
        <taxon>Actinomycetota</taxon>
        <taxon>Actinomycetes</taxon>
        <taxon>Mycobacteriales</taxon>
        <taxon>Mycobacteriaceae</taxon>
        <taxon>Mycolicibacterium</taxon>
    </lineage>
</organism>
<reference evidence="2 3" key="1">
    <citation type="journal article" date="2019" name="Emerg. Microbes Infect.">
        <title>Comprehensive subspecies identification of 175 nontuberculous mycobacteria species based on 7547 genomic profiles.</title>
        <authorList>
            <person name="Matsumoto Y."/>
            <person name="Kinjo T."/>
            <person name="Motooka D."/>
            <person name="Nabeya D."/>
            <person name="Jung N."/>
            <person name="Uechi K."/>
            <person name="Horii T."/>
            <person name="Iida T."/>
            <person name="Fujita J."/>
            <person name="Nakamura S."/>
        </authorList>
    </citation>
    <scope>NUCLEOTIDE SEQUENCE [LARGE SCALE GENOMIC DNA]</scope>
    <source>
        <strain evidence="2 3">JCM 12688</strain>
    </source>
</reference>
<feature type="region of interest" description="Disordered" evidence="1">
    <location>
        <begin position="72"/>
        <end position="93"/>
    </location>
</feature>
<accession>A0A7I7WPI5</accession>
<dbReference type="EMBL" id="AP022608">
    <property type="protein sequence ID" value="BBZ19020.1"/>
    <property type="molecule type" value="Genomic_DNA"/>
</dbReference>
<dbReference type="Proteomes" id="UP000466187">
    <property type="component" value="Chromosome"/>
</dbReference>
<dbReference type="AlphaFoldDB" id="A0A7I7WPI5"/>
<dbReference type="KEGG" id="mgad:MGAD_33550"/>
<name>A0A7I7WPI5_MYCGU</name>
<evidence type="ECO:0000313" key="3">
    <source>
        <dbReference type="Proteomes" id="UP000466187"/>
    </source>
</evidence>
<protein>
    <submittedName>
        <fullName evidence="2">Uncharacterized protein</fullName>
    </submittedName>
</protein>
<evidence type="ECO:0000313" key="2">
    <source>
        <dbReference type="EMBL" id="BBZ19020.1"/>
    </source>
</evidence>
<gene>
    <name evidence="2" type="ORF">MGAD_33550</name>
</gene>
<proteinExistence type="predicted"/>
<sequence>MQRGTLQLSRKLSQVRSIVMARKRVVVSAAALKKAGRRSTRASAKLENREVPADHVRSEAVQRYLDECAVQRVSDRLQPAPESEHGPATSHEG</sequence>
<evidence type="ECO:0000256" key="1">
    <source>
        <dbReference type="SAM" id="MobiDB-lite"/>
    </source>
</evidence>